<dbReference type="AlphaFoldDB" id="A0A9R0J1X1"/>
<dbReference type="KEGG" id="soe:110798950"/>
<dbReference type="GeneID" id="110798950"/>
<organism evidence="1 2">
    <name type="scientific">Spinacia oleracea</name>
    <name type="common">Spinach</name>
    <dbReference type="NCBI Taxonomy" id="3562"/>
    <lineage>
        <taxon>Eukaryota</taxon>
        <taxon>Viridiplantae</taxon>
        <taxon>Streptophyta</taxon>
        <taxon>Embryophyta</taxon>
        <taxon>Tracheophyta</taxon>
        <taxon>Spermatophyta</taxon>
        <taxon>Magnoliopsida</taxon>
        <taxon>eudicotyledons</taxon>
        <taxon>Gunneridae</taxon>
        <taxon>Pentapetalae</taxon>
        <taxon>Caryophyllales</taxon>
        <taxon>Chenopodiaceae</taxon>
        <taxon>Chenopodioideae</taxon>
        <taxon>Anserineae</taxon>
        <taxon>Spinacia</taxon>
    </lineage>
</organism>
<keyword evidence="1" id="KW-1185">Reference proteome</keyword>
<protein>
    <submittedName>
        <fullName evidence="2">Xyloglucan-specific galacturonosyltransferase 1-like</fullName>
    </submittedName>
</protein>
<proteinExistence type="predicted"/>
<gene>
    <name evidence="2" type="primary">LOC110798950</name>
</gene>
<reference evidence="1" key="1">
    <citation type="journal article" date="2021" name="Nat. Commun.">
        <title>Genomic analyses provide insights into spinach domestication and the genetic basis of agronomic traits.</title>
        <authorList>
            <person name="Cai X."/>
            <person name="Sun X."/>
            <person name="Xu C."/>
            <person name="Sun H."/>
            <person name="Wang X."/>
            <person name="Ge C."/>
            <person name="Zhang Z."/>
            <person name="Wang Q."/>
            <person name="Fei Z."/>
            <person name="Jiao C."/>
            <person name="Wang Q."/>
        </authorList>
    </citation>
    <scope>NUCLEOTIDE SEQUENCE [LARGE SCALE GENOMIC DNA]</scope>
    <source>
        <strain evidence="1">cv. Varoflay</strain>
    </source>
</reference>
<dbReference type="RefSeq" id="XP_021859842.2">
    <property type="nucleotide sequence ID" value="XM_022004150.2"/>
</dbReference>
<reference evidence="2" key="2">
    <citation type="submission" date="2025-08" db="UniProtKB">
        <authorList>
            <consortium name="RefSeq"/>
        </authorList>
    </citation>
    <scope>IDENTIFICATION</scope>
    <source>
        <tissue evidence="2">Leaf</tissue>
    </source>
</reference>
<dbReference type="Proteomes" id="UP000813463">
    <property type="component" value="Chromosome 5"/>
</dbReference>
<name>A0A9R0J1X1_SPIOL</name>
<accession>A0A9R0J1X1</accession>
<sequence length="132" mass="15509">MVWELNLNDFGFSASRGKSNEKVHVYSLIVGCISVVFDPFTAHYQYPCHFPEDYMKYSVFIDQDEVKLSGVNVIERLMKIPRKERQEMRKYVIDELMPMLVYAIANAKLEKFEDAFTLAVNNMLERLISRFP</sequence>
<evidence type="ECO:0000313" key="2">
    <source>
        <dbReference type="RefSeq" id="XP_021859842.2"/>
    </source>
</evidence>
<evidence type="ECO:0000313" key="1">
    <source>
        <dbReference type="Proteomes" id="UP000813463"/>
    </source>
</evidence>